<evidence type="ECO:0000313" key="1">
    <source>
        <dbReference type="EMBL" id="PNT46888.1"/>
    </source>
</evidence>
<organism evidence="1 2">
    <name type="scientific">Populus trichocarpa</name>
    <name type="common">Western balsam poplar</name>
    <name type="synonym">Populus balsamifera subsp. trichocarpa</name>
    <dbReference type="NCBI Taxonomy" id="3694"/>
    <lineage>
        <taxon>Eukaryota</taxon>
        <taxon>Viridiplantae</taxon>
        <taxon>Streptophyta</taxon>
        <taxon>Embryophyta</taxon>
        <taxon>Tracheophyta</taxon>
        <taxon>Spermatophyta</taxon>
        <taxon>Magnoliopsida</taxon>
        <taxon>eudicotyledons</taxon>
        <taxon>Gunneridae</taxon>
        <taxon>Pentapetalae</taxon>
        <taxon>rosids</taxon>
        <taxon>fabids</taxon>
        <taxon>Malpighiales</taxon>
        <taxon>Salicaceae</taxon>
        <taxon>Saliceae</taxon>
        <taxon>Populus</taxon>
    </lineage>
</organism>
<protein>
    <submittedName>
        <fullName evidence="1">Uncharacterized protein</fullName>
    </submittedName>
</protein>
<dbReference type="EMBL" id="CM009292">
    <property type="protein sequence ID" value="PNT46888.1"/>
    <property type="molecule type" value="Genomic_DNA"/>
</dbReference>
<gene>
    <name evidence="1" type="ORF">POPTR_003G219500</name>
</gene>
<name>A0A2K2BAS9_POPTR</name>
<dbReference type="Proteomes" id="UP000006729">
    <property type="component" value="Chromosome 3"/>
</dbReference>
<reference evidence="1 2" key="1">
    <citation type="journal article" date="2006" name="Science">
        <title>The genome of black cottonwood, Populus trichocarpa (Torr. &amp; Gray).</title>
        <authorList>
            <person name="Tuskan G.A."/>
            <person name="Difazio S."/>
            <person name="Jansson S."/>
            <person name="Bohlmann J."/>
            <person name="Grigoriev I."/>
            <person name="Hellsten U."/>
            <person name="Putnam N."/>
            <person name="Ralph S."/>
            <person name="Rombauts S."/>
            <person name="Salamov A."/>
            <person name="Schein J."/>
            <person name="Sterck L."/>
            <person name="Aerts A."/>
            <person name="Bhalerao R.R."/>
            <person name="Bhalerao R.P."/>
            <person name="Blaudez D."/>
            <person name="Boerjan W."/>
            <person name="Brun A."/>
            <person name="Brunner A."/>
            <person name="Busov V."/>
            <person name="Campbell M."/>
            <person name="Carlson J."/>
            <person name="Chalot M."/>
            <person name="Chapman J."/>
            <person name="Chen G.L."/>
            <person name="Cooper D."/>
            <person name="Coutinho P.M."/>
            <person name="Couturier J."/>
            <person name="Covert S."/>
            <person name="Cronk Q."/>
            <person name="Cunningham R."/>
            <person name="Davis J."/>
            <person name="Degroeve S."/>
            <person name="Dejardin A."/>
            <person name="Depamphilis C."/>
            <person name="Detter J."/>
            <person name="Dirks B."/>
            <person name="Dubchak I."/>
            <person name="Duplessis S."/>
            <person name="Ehlting J."/>
            <person name="Ellis B."/>
            <person name="Gendler K."/>
            <person name="Goodstein D."/>
            <person name="Gribskov M."/>
            <person name="Grimwood J."/>
            <person name="Groover A."/>
            <person name="Gunter L."/>
            <person name="Hamberger B."/>
            <person name="Heinze B."/>
            <person name="Helariutta Y."/>
            <person name="Henrissat B."/>
            <person name="Holligan D."/>
            <person name="Holt R."/>
            <person name="Huang W."/>
            <person name="Islam-Faridi N."/>
            <person name="Jones S."/>
            <person name="Jones-Rhoades M."/>
            <person name="Jorgensen R."/>
            <person name="Joshi C."/>
            <person name="Kangasjarvi J."/>
            <person name="Karlsson J."/>
            <person name="Kelleher C."/>
            <person name="Kirkpatrick R."/>
            <person name="Kirst M."/>
            <person name="Kohler A."/>
            <person name="Kalluri U."/>
            <person name="Larimer F."/>
            <person name="Leebens-Mack J."/>
            <person name="Leple J.C."/>
            <person name="Locascio P."/>
            <person name="Lou Y."/>
            <person name="Lucas S."/>
            <person name="Martin F."/>
            <person name="Montanini B."/>
            <person name="Napoli C."/>
            <person name="Nelson D.R."/>
            <person name="Nelson C."/>
            <person name="Nieminen K."/>
            <person name="Nilsson O."/>
            <person name="Pereda V."/>
            <person name="Peter G."/>
            <person name="Philippe R."/>
            <person name="Pilate G."/>
            <person name="Poliakov A."/>
            <person name="Razumovskaya J."/>
            <person name="Richardson P."/>
            <person name="Rinaldi C."/>
            <person name="Ritland K."/>
            <person name="Rouze P."/>
            <person name="Ryaboy D."/>
            <person name="Schmutz J."/>
            <person name="Schrader J."/>
            <person name="Segerman B."/>
            <person name="Shin H."/>
            <person name="Siddiqui A."/>
            <person name="Sterky F."/>
            <person name="Terry A."/>
            <person name="Tsai C.J."/>
            <person name="Uberbacher E."/>
            <person name="Unneberg P."/>
            <person name="Vahala J."/>
            <person name="Wall K."/>
            <person name="Wessler S."/>
            <person name="Yang G."/>
            <person name="Yin T."/>
            <person name="Douglas C."/>
            <person name="Marra M."/>
            <person name="Sandberg G."/>
            <person name="Van de Peer Y."/>
            <person name="Rokhsar D."/>
        </authorList>
    </citation>
    <scope>NUCLEOTIDE SEQUENCE [LARGE SCALE GENOMIC DNA]</scope>
    <source>
        <strain evidence="2">cv. Nisqually</strain>
    </source>
</reference>
<keyword evidence="2" id="KW-1185">Reference proteome</keyword>
<dbReference type="InParanoid" id="A0A2K2BAS9"/>
<dbReference type="AlphaFoldDB" id="A0A2K2BAS9"/>
<proteinExistence type="predicted"/>
<accession>A0A2K2BAS9</accession>
<sequence length="70" mass="7992">MSSLRLYKSYHRSPCLPNVHRKMVKQNTFSPNKLVHRRKLAVRGCSGQESEKKTGSLGFLLTLEEAGRFS</sequence>
<evidence type="ECO:0000313" key="2">
    <source>
        <dbReference type="Proteomes" id="UP000006729"/>
    </source>
</evidence>